<protein>
    <submittedName>
        <fullName evidence="4">PLC-like phosphodiesterase</fullName>
    </submittedName>
</protein>
<name>A0AAN7BBK0_9PEZI</name>
<dbReference type="PANTHER" id="PTHR13593">
    <property type="match status" value="1"/>
</dbReference>
<dbReference type="Gene3D" id="3.20.20.190">
    <property type="entry name" value="Phosphatidylinositol (PI) phosphodiesterase"/>
    <property type="match status" value="1"/>
</dbReference>
<dbReference type="GO" id="GO:0006629">
    <property type="term" value="P:lipid metabolic process"/>
    <property type="evidence" value="ECO:0007669"/>
    <property type="project" value="InterPro"/>
</dbReference>
<proteinExistence type="predicted"/>
<dbReference type="InterPro" id="IPR051057">
    <property type="entry name" value="PI-PLC_domain"/>
</dbReference>
<dbReference type="PANTHER" id="PTHR13593:SF116">
    <property type="entry name" value="PLC-LIKE PHOSPHODIESTERASE"/>
    <property type="match status" value="1"/>
</dbReference>
<reference evidence="4" key="2">
    <citation type="submission" date="2023-05" db="EMBL/GenBank/DDBJ databases">
        <authorList>
            <consortium name="Lawrence Berkeley National Laboratory"/>
            <person name="Steindorff A."/>
            <person name="Hensen N."/>
            <person name="Bonometti L."/>
            <person name="Westerberg I."/>
            <person name="Brannstrom I.O."/>
            <person name="Guillou S."/>
            <person name="Cros-Aarteil S."/>
            <person name="Calhoun S."/>
            <person name="Haridas S."/>
            <person name="Kuo A."/>
            <person name="Mondo S."/>
            <person name="Pangilinan J."/>
            <person name="Riley R."/>
            <person name="Labutti K."/>
            <person name="Andreopoulos B."/>
            <person name="Lipzen A."/>
            <person name="Chen C."/>
            <person name="Yanf M."/>
            <person name="Daum C."/>
            <person name="Ng V."/>
            <person name="Clum A."/>
            <person name="Ohm R."/>
            <person name="Martin F."/>
            <person name="Silar P."/>
            <person name="Natvig D."/>
            <person name="Lalanne C."/>
            <person name="Gautier V."/>
            <person name="Ament-Velasquez S.L."/>
            <person name="Kruys A."/>
            <person name="Hutchinson M.I."/>
            <person name="Powell A.J."/>
            <person name="Barry K."/>
            <person name="Miller A.N."/>
            <person name="Grigoriev I.V."/>
            <person name="Debuchy R."/>
            <person name="Gladieux P."/>
            <person name="Thoren M.H."/>
            <person name="Johannesson H."/>
        </authorList>
    </citation>
    <scope>NUCLEOTIDE SEQUENCE</scope>
    <source>
        <strain evidence="4">PSN293</strain>
    </source>
</reference>
<reference evidence="4" key="1">
    <citation type="journal article" date="2023" name="Mol. Phylogenet. Evol.">
        <title>Genome-scale phylogeny and comparative genomics of the fungal order Sordariales.</title>
        <authorList>
            <person name="Hensen N."/>
            <person name="Bonometti L."/>
            <person name="Westerberg I."/>
            <person name="Brannstrom I.O."/>
            <person name="Guillou S."/>
            <person name="Cros-Aarteil S."/>
            <person name="Calhoun S."/>
            <person name="Haridas S."/>
            <person name="Kuo A."/>
            <person name="Mondo S."/>
            <person name="Pangilinan J."/>
            <person name="Riley R."/>
            <person name="LaButti K."/>
            <person name="Andreopoulos B."/>
            <person name="Lipzen A."/>
            <person name="Chen C."/>
            <person name="Yan M."/>
            <person name="Daum C."/>
            <person name="Ng V."/>
            <person name="Clum A."/>
            <person name="Steindorff A."/>
            <person name="Ohm R.A."/>
            <person name="Martin F."/>
            <person name="Silar P."/>
            <person name="Natvig D.O."/>
            <person name="Lalanne C."/>
            <person name="Gautier V."/>
            <person name="Ament-Velasquez S.L."/>
            <person name="Kruys A."/>
            <person name="Hutchinson M.I."/>
            <person name="Powell A.J."/>
            <person name="Barry K."/>
            <person name="Miller A.N."/>
            <person name="Grigoriev I.V."/>
            <person name="Debuchy R."/>
            <person name="Gladieux P."/>
            <person name="Hiltunen Thoren M."/>
            <person name="Johannesson H."/>
        </authorList>
    </citation>
    <scope>NUCLEOTIDE SEQUENCE</scope>
    <source>
        <strain evidence="4">PSN293</strain>
    </source>
</reference>
<dbReference type="SMART" id="SM00148">
    <property type="entry name" value="PLCXc"/>
    <property type="match status" value="1"/>
</dbReference>
<dbReference type="InterPro" id="IPR017946">
    <property type="entry name" value="PLC-like_Pdiesterase_TIM-brl"/>
</dbReference>
<dbReference type="PROSITE" id="PS50007">
    <property type="entry name" value="PIPLC_X_DOMAIN"/>
    <property type="match status" value="1"/>
</dbReference>
<feature type="chain" id="PRO_5042979694" evidence="2">
    <location>
        <begin position="25"/>
        <end position="458"/>
    </location>
</feature>
<dbReference type="GO" id="GO:0008081">
    <property type="term" value="F:phosphoric diester hydrolase activity"/>
    <property type="evidence" value="ECO:0007669"/>
    <property type="project" value="InterPro"/>
</dbReference>
<keyword evidence="2" id="KW-0732">Signal</keyword>
<sequence length="458" mass="50030">MTSFTGLAYTLLFLFPSLYTLGHGSSSPAPSSSTSLPIGSGGVGRPSLGEFALQKVLGDAGGVFGRADDENTSSPFNNNNKDAKKSNHRSTWMSFLPDSTPITEINIPGTHDSATWNFTQTTADSIRHNANPANGVLPAEVYRCQRVSLWASLEAGVRFFDLRYGLDPEGVRLVFYHAHALMSELATVDDVLFGFYNWLDRHPSEVVLLSFKIENTGINLTPADHLKTQFLLFQSLTTPAAKQYILQRHDSLGTLGPARGKIILLRRFDNPFDPSPGQGTETVLPGLHLSPSVWTENSKGFFLVYNRQRNLSAHIEDYYEPRDLSPPDQSASVNIDAKVSAVEGSLRLAAVSSSLPAEKVKEKSEEEEYEGELFITFTSAEHSANHPPVTPVVMALGNGTESTPTGGVNRRLVKEILPSLRGKRVGIVIIDFWDGLDIDGKGYEHGEEEDVVGALLDL</sequence>
<dbReference type="AlphaFoldDB" id="A0AAN7BBK0"/>
<evidence type="ECO:0000313" key="4">
    <source>
        <dbReference type="EMBL" id="KAK4217913.1"/>
    </source>
</evidence>
<dbReference type="EMBL" id="MU858056">
    <property type="protein sequence ID" value="KAK4217913.1"/>
    <property type="molecule type" value="Genomic_DNA"/>
</dbReference>
<dbReference type="Proteomes" id="UP001301769">
    <property type="component" value="Unassembled WGS sequence"/>
</dbReference>
<gene>
    <name evidence="4" type="ORF">QBC37DRAFT_276257</name>
</gene>
<feature type="signal peptide" evidence="2">
    <location>
        <begin position="1"/>
        <end position="24"/>
    </location>
</feature>
<feature type="region of interest" description="Disordered" evidence="1">
    <location>
        <begin position="67"/>
        <end position="90"/>
    </location>
</feature>
<feature type="domain" description="Phosphatidylinositol-specific phospholipase C X" evidence="3">
    <location>
        <begin position="98"/>
        <end position="267"/>
    </location>
</feature>
<dbReference type="SUPFAM" id="SSF51695">
    <property type="entry name" value="PLC-like phosphodiesterases"/>
    <property type="match status" value="1"/>
</dbReference>
<dbReference type="InterPro" id="IPR000909">
    <property type="entry name" value="PLipase_C_PInositol-sp_X_dom"/>
</dbReference>
<accession>A0AAN7BBK0</accession>
<keyword evidence="5" id="KW-1185">Reference proteome</keyword>
<evidence type="ECO:0000256" key="2">
    <source>
        <dbReference type="SAM" id="SignalP"/>
    </source>
</evidence>
<organism evidence="4 5">
    <name type="scientific">Rhypophila decipiens</name>
    <dbReference type="NCBI Taxonomy" id="261697"/>
    <lineage>
        <taxon>Eukaryota</taxon>
        <taxon>Fungi</taxon>
        <taxon>Dikarya</taxon>
        <taxon>Ascomycota</taxon>
        <taxon>Pezizomycotina</taxon>
        <taxon>Sordariomycetes</taxon>
        <taxon>Sordariomycetidae</taxon>
        <taxon>Sordariales</taxon>
        <taxon>Naviculisporaceae</taxon>
        <taxon>Rhypophila</taxon>
    </lineage>
</organism>
<evidence type="ECO:0000259" key="3">
    <source>
        <dbReference type="SMART" id="SM00148"/>
    </source>
</evidence>
<evidence type="ECO:0000256" key="1">
    <source>
        <dbReference type="SAM" id="MobiDB-lite"/>
    </source>
</evidence>
<evidence type="ECO:0000313" key="5">
    <source>
        <dbReference type="Proteomes" id="UP001301769"/>
    </source>
</evidence>
<comment type="caution">
    <text evidence="4">The sequence shown here is derived from an EMBL/GenBank/DDBJ whole genome shotgun (WGS) entry which is preliminary data.</text>
</comment>